<comment type="caution">
    <text evidence="2">The sequence shown here is derived from an EMBL/GenBank/DDBJ whole genome shotgun (WGS) entry which is preliminary data.</text>
</comment>
<name>A0A9N9JR98_9GLOM</name>
<feature type="domain" description="Protein kinase" evidence="1">
    <location>
        <begin position="28"/>
        <end position="261"/>
    </location>
</feature>
<dbReference type="InterPro" id="IPR011009">
    <property type="entry name" value="Kinase-like_dom_sf"/>
</dbReference>
<evidence type="ECO:0000259" key="1">
    <source>
        <dbReference type="PROSITE" id="PS50011"/>
    </source>
</evidence>
<keyword evidence="3" id="KW-1185">Reference proteome</keyword>
<accession>A0A9N9JR98</accession>
<proteinExistence type="predicted"/>
<dbReference type="OrthoDB" id="10261027at2759"/>
<dbReference type="AlphaFoldDB" id="A0A9N9JR98"/>
<gene>
    <name evidence="2" type="ORF">CPELLU_LOCUS17091</name>
</gene>
<dbReference type="Gene3D" id="1.10.510.10">
    <property type="entry name" value="Transferase(Phosphotransferase) domain 1"/>
    <property type="match status" value="1"/>
</dbReference>
<organism evidence="2 3">
    <name type="scientific">Cetraspora pellucida</name>
    <dbReference type="NCBI Taxonomy" id="1433469"/>
    <lineage>
        <taxon>Eukaryota</taxon>
        <taxon>Fungi</taxon>
        <taxon>Fungi incertae sedis</taxon>
        <taxon>Mucoromycota</taxon>
        <taxon>Glomeromycotina</taxon>
        <taxon>Glomeromycetes</taxon>
        <taxon>Diversisporales</taxon>
        <taxon>Gigasporaceae</taxon>
        <taxon>Cetraspora</taxon>
    </lineage>
</organism>
<evidence type="ECO:0000313" key="2">
    <source>
        <dbReference type="EMBL" id="CAG8792360.1"/>
    </source>
</evidence>
<protein>
    <submittedName>
        <fullName evidence="2">15617_t:CDS:1</fullName>
    </submittedName>
</protein>
<dbReference type="PANTHER" id="PTHR44329">
    <property type="entry name" value="SERINE/THREONINE-PROTEIN KINASE TNNI3K-RELATED"/>
    <property type="match status" value="1"/>
</dbReference>
<evidence type="ECO:0000313" key="3">
    <source>
        <dbReference type="Proteomes" id="UP000789759"/>
    </source>
</evidence>
<dbReference type="PANTHER" id="PTHR44329:SF6">
    <property type="entry name" value="RECEPTOR-INTERACTING SERINE_THREONINE-PROTEIN KINASE 1"/>
    <property type="match status" value="1"/>
</dbReference>
<dbReference type="GO" id="GO:0004674">
    <property type="term" value="F:protein serine/threonine kinase activity"/>
    <property type="evidence" value="ECO:0007669"/>
    <property type="project" value="TreeGrafter"/>
</dbReference>
<feature type="non-terminal residue" evidence="2">
    <location>
        <position position="261"/>
    </location>
</feature>
<reference evidence="2" key="1">
    <citation type="submission" date="2021-06" db="EMBL/GenBank/DDBJ databases">
        <authorList>
            <person name="Kallberg Y."/>
            <person name="Tangrot J."/>
            <person name="Rosling A."/>
        </authorList>
    </citation>
    <scope>NUCLEOTIDE SEQUENCE</scope>
    <source>
        <strain evidence="2">FL966</strain>
    </source>
</reference>
<dbReference type="InterPro" id="IPR000719">
    <property type="entry name" value="Prot_kinase_dom"/>
</dbReference>
<dbReference type="EMBL" id="CAJVQA010027627">
    <property type="protein sequence ID" value="CAG8792360.1"/>
    <property type="molecule type" value="Genomic_DNA"/>
</dbReference>
<dbReference type="InterPro" id="IPR001245">
    <property type="entry name" value="Ser-Thr/Tyr_kinase_cat_dom"/>
</dbReference>
<dbReference type="Pfam" id="PF07714">
    <property type="entry name" value="PK_Tyr_Ser-Thr"/>
    <property type="match status" value="1"/>
</dbReference>
<dbReference type="InterPro" id="IPR051681">
    <property type="entry name" value="Ser/Thr_Kinases-Pseudokinases"/>
</dbReference>
<dbReference type="Proteomes" id="UP000789759">
    <property type="component" value="Unassembled WGS sequence"/>
</dbReference>
<dbReference type="SUPFAM" id="SSF56112">
    <property type="entry name" value="Protein kinase-like (PK-like)"/>
    <property type="match status" value="1"/>
</dbReference>
<sequence length="261" mass="30795">MSSTSNQLQRLRRYIIENNINRYGYTHFRNVELIKNGRLKIVYRATFKNKVVILKAFKNNDLIINEVINELKLYHRVDIHQNIIRFYGVTKKEDSSTIPYMLIFEFAEGGTLKSYLYENSKLLSWNDKIKFSLQIANAVRYLHTKRIANVELHSDNIFMHHRNIKLSDYGLSNRLKEQTVKYQNLRFHKQSDVYSVGLLMQEIHNNNRIAENIVNPTTLGREKYIGIYIGCLQNEPNSRPEIQTIISNLKALIINYNQNIN</sequence>
<dbReference type="PROSITE" id="PS50011">
    <property type="entry name" value="PROTEIN_KINASE_DOM"/>
    <property type="match status" value="1"/>
</dbReference>
<dbReference type="GO" id="GO:0005524">
    <property type="term" value="F:ATP binding"/>
    <property type="evidence" value="ECO:0007669"/>
    <property type="project" value="InterPro"/>
</dbReference>